<keyword evidence="1" id="KW-0223">Dioxygenase</keyword>
<evidence type="ECO:0000313" key="2">
    <source>
        <dbReference type="Proteomes" id="UP000028878"/>
    </source>
</evidence>
<proteinExistence type="predicted"/>
<dbReference type="AlphaFoldDB" id="A0A1L1PHS0"/>
<dbReference type="SUPFAM" id="SSF51197">
    <property type="entry name" value="Clavaminate synthase-like"/>
    <property type="match status" value="1"/>
</dbReference>
<dbReference type="Pfam" id="PF05721">
    <property type="entry name" value="PhyH"/>
    <property type="match status" value="1"/>
</dbReference>
<protein>
    <submittedName>
        <fullName evidence="1">Phytanoyl-CoA dioxygenase (PhyH)</fullName>
    </submittedName>
</protein>
<dbReference type="Proteomes" id="UP000028878">
    <property type="component" value="Unassembled WGS sequence"/>
</dbReference>
<gene>
    <name evidence="1" type="ORF">BN948_00932</name>
</gene>
<organism evidence="1 2">
    <name type="scientific">Hydrogenophaga intermedia</name>
    <dbReference type="NCBI Taxonomy" id="65786"/>
    <lineage>
        <taxon>Bacteria</taxon>
        <taxon>Pseudomonadati</taxon>
        <taxon>Pseudomonadota</taxon>
        <taxon>Betaproteobacteria</taxon>
        <taxon>Burkholderiales</taxon>
        <taxon>Comamonadaceae</taxon>
        <taxon>Hydrogenophaga</taxon>
    </lineage>
</organism>
<reference evidence="2" key="1">
    <citation type="submission" date="2014-02" db="EMBL/GenBank/DDBJ databases">
        <authorList>
            <person name="Gan H."/>
        </authorList>
    </citation>
    <scope>NUCLEOTIDE SEQUENCE [LARGE SCALE GENOMIC DNA]</scope>
    <source>
        <strain evidence="2">S1</strain>
    </source>
</reference>
<accession>A0A1L1PHS0</accession>
<sequence length="236" mass="25456">MTATAPVFTPSDLEAFHRQGLLRLRGLHARGAMGAVRERILEELARLKVWNKGRSAGGSLNALPPFQQIGRLSSMVKLDLHGALSTPDVQRAVRGLTGKAPQEGQGTQLLMSLPRQGQWSLNGLNWHVDIAATPDDGIPGVQAFYLIDDVVPQGGATLALARSHRMPGETTRALRAALKSPGDVQAILRAGDTEIVEMSGKAGDVFLMDMRVLHTPSINASKNLRMMATTRFLLRG</sequence>
<evidence type="ECO:0000313" key="1">
    <source>
        <dbReference type="EMBL" id="CDN86527.1"/>
    </source>
</evidence>
<keyword evidence="2" id="KW-1185">Reference proteome</keyword>
<keyword evidence="1" id="KW-0560">Oxidoreductase</keyword>
<dbReference type="EMBL" id="CCAE010000004">
    <property type="protein sequence ID" value="CDN86527.1"/>
    <property type="molecule type" value="Genomic_DNA"/>
</dbReference>
<dbReference type="GO" id="GO:0016706">
    <property type="term" value="F:2-oxoglutarate-dependent dioxygenase activity"/>
    <property type="evidence" value="ECO:0007669"/>
    <property type="project" value="UniProtKB-ARBA"/>
</dbReference>
<dbReference type="Gene3D" id="2.60.120.620">
    <property type="entry name" value="q2cbj1_9rhob like domain"/>
    <property type="match status" value="1"/>
</dbReference>
<dbReference type="InterPro" id="IPR008775">
    <property type="entry name" value="Phytyl_CoA_dOase-like"/>
</dbReference>
<reference evidence="2" key="2">
    <citation type="submission" date="2014-11" db="EMBL/GenBank/DDBJ databases">
        <title>Draft genome sequence of Hydrogenophaga intermedia S1.</title>
        <authorList>
            <person name="Gan H.M."/>
            <person name="Chew T.H."/>
            <person name="Stolz A."/>
        </authorList>
    </citation>
    <scope>NUCLEOTIDE SEQUENCE [LARGE SCALE GENOMIC DNA]</scope>
    <source>
        <strain evidence="2">S1</strain>
    </source>
</reference>
<dbReference type="RefSeq" id="WP_009517600.1">
    <property type="nucleotide sequence ID" value="NZ_CCAE010000004.1"/>
</dbReference>
<name>A0A1L1PHS0_HYDIT</name>